<dbReference type="AlphaFoldDB" id="A0A0F9CT54"/>
<gene>
    <name evidence="1" type="ORF">LCGC14_2571940</name>
</gene>
<sequence length="63" mass="7309">MDEEVKKAIDEAQQQVLKMFGQFNKVVEQLAATLGLEYSNDIKDWVSKKKLQELKKNPRDAKD</sequence>
<protein>
    <submittedName>
        <fullName evidence="1">Uncharacterized protein</fullName>
    </submittedName>
</protein>
<name>A0A0F9CT54_9ZZZZ</name>
<dbReference type="EMBL" id="LAZR01042720">
    <property type="protein sequence ID" value="KKL08831.1"/>
    <property type="molecule type" value="Genomic_DNA"/>
</dbReference>
<proteinExistence type="predicted"/>
<reference evidence="1" key="1">
    <citation type="journal article" date="2015" name="Nature">
        <title>Complex archaea that bridge the gap between prokaryotes and eukaryotes.</title>
        <authorList>
            <person name="Spang A."/>
            <person name="Saw J.H."/>
            <person name="Jorgensen S.L."/>
            <person name="Zaremba-Niedzwiedzka K."/>
            <person name="Martijn J."/>
            <person name="Lind A.E."/>
            <person name="van Eijk R."/>
            <person name="Schleper C."/>
            <person name="Guy L."/>
            <person name="Ettema T.J."/>
        </authorList>
    </citation>
    <scope>NUCLEOTIDE SEQUENCE</scope>
</reference>
<comment type="caution">
    <text evidence="1">The sequence shown here is derived from an EMBL/GenBank/DDBJ whole genome shotgun (WGS) entry which is preliminary data.</text>
</comment>
<evidence type="ECO:0000313" key="1">
    <source>
        <dbReference type="EMBL" id="KKL08831.1"/>
    </source>
</evidence>
<organism evidence="1">
    <name type="scientific">marine sediment metagenome</name>
    <dbReference type="NCBI Taxonomy" id="412755"/>
    <lineage>
        <taxon>unclassified sequences</taxon>
        <taxon>metagenomes</taxon>
        <taxon>ecological metagenomes</taxon>
    </lineage>
</organism>
<accession>A0A0F9CT54</accession>